<gene>
    <name evidence="3" type="ORF">HG15A2_46200</name>
</gene>
<evidence type="ECO:0000313" key="3">
    <source>
        <dbReference type="EMBL" id="QDT01278.1"/>
    </source>
</evidence>
<protein>
    <submittedName>
        <fullName evidence="3">Terminase-like family protein</fullName>
    </submittedName>
</protein>
<name>A0A517N2Q4_9BACT</name>
<dbReference type="EMBL" id="CP036263">
    <property type="protein sequence ID" value="QDT01278.1"/>
    <property type="molecule type" value="Genomic_DNA"/>
</dbReference>
<evidence type="ECO:0000259" key="2">
    <source>
        <dbReference type="Pfam" id="PF17289"/>
    </source>
</evidence>
<dbReference type="Proteomes" id="UP000319852">
    <property type="component" value="Chromosome"/>
</dbReference>
<dbReference type="Gene3D" id="3.40.50.300">
    <property type="entry name" value="P-loop containing nucleotide triphosphate hydrolases"/>
    <property type="match status" value="1"/>
</dbReference>
<reference evidence="3 4" key="1">
    <citation type="submission" date="2019-02" db="EMBL/GenBank/DDBJ databases">
        <title>Deep-cultivation of Planctomycetes and their phenomic and genomic characterization uncovers novel biology.</title>
        <authorList>
            <person name="Wiegand S."/>
            <person name="Jogler M."/>
            <person name="Boedeker C."/>
            <person name="Pinto D."/>
            <person name="Vollmers J."/>
            <person name="Rivas-Marin E."/>
            <person name="Kohn T."/>
            <person name="Peeters S.H."/>
            <person name="Heuer A."/>
            <person name="Rast P."/>
            <person name="Oberbeckmann S."/>
            <person name="Bunk B."/>
            <person name="Jeske O."/>
            <person name="Meyerdierks A."/>
            <person name="Storesund J.E."/>
            <person name="Kallscheuer N."/>
            <person name="Luecker S."/>
            <person name="Lage O.M."/>
            <person name="Pohl T."/>
            <person name="Merkel B.J."/>
            <person name="Hornburger P."/>
            <person name="Mueller R.-W."/>
            <person name="Bruemmer F."/>
            <person name="Labrenz M."/>
            <person name="Spormann A.M."/>
            <person name="Op den Camp H."/>
            <person name="Overmann J."/>
            <person name="Amann R."/>
            <person name="Jetten M.S.M."/>
            <person name="Mascher T."/>
            <person name="Medema M.H."/>
            <person name="Devos D.P."/>
            <person name="Kaster A.-K."/>
            <person name="Ovreas L."/>
            <person name="Rohde M."/>
            <person name="Galperin M.Y."/>
            <person name="Jogler C."/>
        </authorList>
    </citation>
    <scope>NUCLEOTIDE SEQUENCE [LARGE SCALE GENOMIC DNA]</scope>
    <source>
        <strain evidence="3 4">HG15A2</strain>
    </source>
</reference>
<dbReference type="AlphaFoldDB" id="A0A517N2Q4"/>
<evidence type="ECO:0000256" key="1">
    <source>
        <dbReference type="ARBA" id="ARBA00022612"/>
    </source>
</evidence>
<dbReference type="KEGG" id="amob:HG15A2_46200"/>
<organism evidence="3 4">
    <name type="scientific">Adhaeretor mobilis</name>
    <dbReference type="NCBI Taxonomy" id="1930276"/>
    <lineage>
        <taxon>Bacteria</taxon>
        <taxon>Pseudomonadati</taxon>
        <taxon>Planctomycetota</taxon>
        <taxon>Planctomycetia</taxon>
        <taxon>Pirellulales</taxon>
        <taxon>Lacipirellulaceae</taxon>
        <taxon>Adhaeretor</taxon>
    </lineage>
</organism>
<dbReference type="Pfam" id="PF17289">
    <property type="entry name" value="Terminase_6C"/>
    <property type="match status" value="1"/>
</dbReference>
<dbReference type="InterPro" id="IPR035421">
    <property type="entry name" value="Terminase_6C"/>
</dbReference>
<sequence length="520" mass="58996">MTPENALCRGISRVSREQACDLAQSGLGTLEWGRRYLPTHFLRAPSKLHKWLGKELDRLRRERGGKLNVVGPRGAAKSTIGSLSFVLQAVLEDQEPYVWIVSDTKNQAQTHLENIKHELETNELLAADYPGAVGKGPRWRASAIELPNGSVIEAYGTGQRLRGRRRGSNRPTLIVCDDLQNDSHIASAAQRELSRHWFDGSLLKAGSKRTNLVNLATALHRDALAMQLLHTPGWKSSLFRAIETWPTNTDLWDKWEQLYCDRETPNAIDKARAFYERNRAKMDAGAVLLWPDEEDLYRLMRMRTEEGRTAFEREKQSSPIDPERCEWPESYFDEGEMWFRDWPADLQLKTMALDPSKGSDARHGDYSAFVMLGVDAKGILYIKANLDRRPTPEMVATGVKLHQQFQPAAFGVETNQFQELLAGEFIAEFRRRALPVCQPYAITNTTNKQVRIRRLGPYLSQRRLRFHAGSPSTRLLVDQLRDFPLGTYDDGPDALEMALRLAEQLHHGNGKGDGLGERLV</sequence>
<accession>A0A517N2Q4</accession>
<proteinExistence type="predicted"/>
<dbReference type="RefSeq" id="WP_145063352.1">
    <property type="nucleotide sequence ID" value="NZ_CP036263.1"/>
</dbReference>
<dbReference type="OrthoDB" id="378710at2"/>
<keyword evidence="4" id="KW-1185">Reference proteome</keyword>
<dbReference type="Gene3D" id="3.30.420.240">
    <property type="match status" value="1"/>
</dbReference>
<keyword evidence="1" id="KW-1188">Viral release from host cell</keyword>
<dbReference type="InterPro" id="IPR027417">
    <property type="entry name" value="P-loop_NTPase"/>
</dbReference>
<feature type="domain" description="Terminase large subunit gp17-like C-terminal" evidence="2">
    <location>
        <begin position="352"/>
        <end position="499"/>
    </location>
</feature>
<evidence type="ECO:0000313" key="4">
    <source>
        <dbReference type="Proteomes" id="UP000319852"/>
    </source>
</evidence>